<name>A0A5Q2QB48_9GAMM</name>
<evidence type="ECO:0000256" key="3">
    <source>
        <dbReference type="ARBA" id="ARBA00022777"/>
    </source>
</evidence>
<dbReference type="GO" id="GO:0042840">
    <property type="term" value="P:D-glucuronate catabolic process"/>
    <property type="evidence" value="ECO:0007669"/>
    <property type="project" value="TreeGrafter"/>
</dbReference>
<gene>
    <name evidence="5" type="ORF">GH975_02630</name>
</gene>
<dbReference type="InterPro" id="IPR029056">
    <property type="entry name" value="Ribokinase-like"/>
</dbReference>
<sequence>MTAALFSSLPGSIIVIGEVMSELIVGDAGQAQLSVAGDTYNTAVYLKRCLPSTVQVRYLSAVGRDAFSQQMIDQAQQHGLDTDLIVRHADKGAGLYAIQTDQQGERSFTYWRSDSAAKTLFSFPDWPPYSALSGASVVVLSGISLAILSEPGRARLFQYLDDFRAAGGITVYDSNYRPQLWDSREQAQTAHHQMWLRTDIALPSVDDEMALHADADETAVRQRLAQYTFRAGALKRGAEGPLDLVSGAPLADLGPSVRAIDTTAAGDSFNAGYLAALMGGQDTQHCLGRGHALAAQVIQQRGAIVTTH</sequence>
<dbReference type="EMBL" id="CP045871">
    <property type="protein sequence ID" value="QGG79521.1"/>
    <property type="molecule type" value="Genomic_DNA"/>
</dbReference>
<dbReference type="GO" id="GO:0008673">
    <property type="term" value="F:2-dehydro-3-deoxygluconokinase activity"/>
    <property type="evidence" value="ECO:0007669"/>
    <property type="project" value="TreeGrafter"/>
</dbReference>
<evidence type="ECO:0000256" key="1">
    <source>
        <dbReference type="ARBA" id="ARBA00010688"/>
    </source>
</evidence>
<dbReference type="InterPro" id="IPR002173">
    <property type="entry name" value="Carboh/pur_kinase_PfkB_CS"/>
</dbReference>
<comment type="similarity">
    <text evidence="1">Belongs to the carbohydrate kinase PfkB family.</text>
</comment>
<organism evidence="5 6">
    <name type="scientific">Litorivicinus lipolyticus</name>
    <dbReference type="NCBI Taxonomy" id="418701"/>
    <lineage>
        <taxon>Bacteria</taxon>
        <taxon>Pseudomonadati</taxon>
        <taxon>Pseudomonadota</taxon>
        <taxon>Gammaproteobacteria</taxon>
        <taxon>Oceanospirillales</taxon>
        <taxon>Litorivicinaceae</taxon>
        <taxon>Litorivicinus</taxon>
    </lineage>
</organism>
<keyword evidence="6" id="KW-1185">Reference proteome</keyword>
<dbReference type="GO" id="GO:0005829">
    <property type="term" value="C:cytosol"/>
    <property type="evidence" value="ECO:0007669"/>
    <property type="project" value="TreeGrafter"/>
</dbReference>
<keyword evidence="3 5" id="KW-0418">Kinase</keyword>
<dbReference type="PROSITE" id="PS00584">
    <property type="entry name" value="PFKB_KINASES_2"/>
    <property type="match status" value="1"/>
</dbReference>
<protein>
    <submittedName>
        <fullName evidence="5">Sugar kinase</fullName>
    </submittedName>
</protein>
<dbReference type="Pfam" id="PF00294">
    <property type="entry name" value="PfkB"/>
    <property type="match status" value="1"/>
</dbReference>
<dbReference type="KEGG" id="llp:GH975_02630"/>
<dbReference type="InterPro" id="IPR050306">
    <property type="entry name" value="PfkB_Carbo_kinase"/>
</dbReference>
<dbReference type="Gene3D" id="3.40.1190.20">
    <property type="match status" value="1"/>
</dbReference>
<dbReference type="CDD" id="cd01166">
    <property type="entry name" value="KdgK"/>
    <property type="match status" value="1"/>
</dbReference>
<dbReference type="PANTHER" id="PTHR43085:SF15">
    <property type="entry name" value="2-DEHYDRO-3-DEOXYGLUCONOKINASE"/>
    <property type="match status" value="1"/>
</dbReference>
<dbReference type="InterPro" id="IPR011611">
    <property type="entry name" value="PfkB_dom"/>
</dbReference>
<proteinExistence type="inferred from homology"/>
<dbReference type="AlphaFoldDB" id="A0A5Q2QB48"/>
<accession>A0A5Q2QB48</accession>
<dbReference type="Proteomes" id="UP000388235">
    <property type="component" value="Chromosome"/>
</dbReference>
<reference evidence="5 6" key="1">
    <citation type="submission" date="2019-11" db="EMBL/GenBank/DDBJ databases">
        <authorList>
            <person name="Khan S.A."/>
            <person name="Jeon C.O."/>
            <person name="Chun B.H."/>
        </authorList>
    </citation>
    <scope>NUCLEOTIDE SEQUENCE [LARGE SCALE GENOMIC DNA]</scope>
    <source>
        <strain evidence="5 6">IMCC 1097</strain>
    </source>
</reference>
<evidence type="ECO:0000256" key="2">
    <source>
        <dbReference type="ARBA" id="ARBA00022679"/>
    </source>
</evidence>
<evidence type="ECO:0000313" key="5">
    <source>
        <dbReference type="EMBL" id="QGG79521.1"/>
    </source>
</evidence>
<feature type="domain" description="Carbohydrate kinase PfkB" evidence="4">
    <location>
        <begin position="14"/>
        <end position="305"/>
    </location>
</feature>
<dbReference type="OrthoDB" id="9795789at2"/>
<dbReference type="SUPFAM" id="SSF53613">
    <property type="entry name" value="Ribokinase-like"/>
    <property type="match status" value="1"/>
</dbReference>
<dbReference type="PANTHER" id="PTHR43085">
    <property type="entry name" value="HEXOKINASE FAMILY MEMBER"/>
    <property type="match status" value="1"/>
</dbReference>
<dbReference type="GO" id="GO:0019698">
    <property type="term" value="P:D-galacturonate catabolic process"/>
    <property type="evidence" value="ECO:0007669"/>
    <property type="project" value="TreeGrafter"/>
</dbReference>
<dbReference type="GO" id="GO:0006974">
    <property type="term" value="P:DNA damage response"/>
    <property type="evidence" value="ECO:0007669"/>
    <property type="project" value="TreeGrafter"/>
</dbReference>
<keyword evidence="2" id="KW-0808">Transferase</keyword>
<dbReference type="RefSeq" id="WP_153713025.1">
    <property type="nucleotide sequence ID" value="NZ_CP045871.1"/>
</dbReference>
<evidence type="ECO:0000259" key="4">
    <source>
        <dbReference type="Pfam" id="PF00294"/>
    </source>
</evidence>
<evidence type="ECO:0000313" key="6">
    <source>
        <dbReference type="Proteomes" id="UP000388235"/>
    </source>
</evidence>